<evidence type="ECO:0000256" key="3">
    <source>
        <dbReference type="ARBA" id="ARBA00022603"/>
    </source>
</evidence>
<keyword evidence="3 8" id="KW-0489">Methyltransferase</keyword>
<dbReference type="RefSeq" id="WP_377786967.1">
    <property type="nucleotide sequence ID" value="NZ_JBHLYQ010000001.1"/>
</dbReference>
<dbReference type="GO" id="GO:0008168">
    <property type="term" value="F:methyltransferase activity"/>
    <property type="evidence" value="ECO:0007669"/>
    <property type="project" value="UniProtKB-KW"/>
</dbReference>
<sequence>MPEALLARLAEAQHRGFLGPAPLEHHVAHSRGFLGVIERFAPPGWQDSVLVDLGPGGGVPGLLIAGWWPTQRLLLQEASTTRAAWLAETVEGLGWIDRVQVDARRAEEAGRDPSRRHAALVVTARAFGKPAVTAECGAPFLRPGGVLVVAEPPDGVGRWPVEGLSLLGLELAWWGAMAPGAHVAVLRAVQACPERYPRRTGVPNRRPLFGGAEGGRRERHP</sequence>
<dbReference type="GO" id="GO:0032259">
    <property type="term" value="P:methylation"/>
    <property type="evidence" value="ECO:0007669"/>
    <property type="project" value="UniProtKB-KW"/>
</dbReference>
<dbReference type="SUPFAM" id="SSF53335">
    <property type="entry name" value="S-adenosyl-L-methionine-dependent methyltransferases"/>
    <property type="match status" value="1"/>
</dbReference>
<evidence type="ECO:0000256" key="1">
    <source>
        <dbReference type="ARBA" id="ARBA00022490"/>
    </source>
</evidence>
<evidence type="ECO:0000256" key="4">
    <source>
        <dbReference type="ARBA" id="ARBA00022679"/>
    </source>
</evidence>
<feature type="region of interest" description="Disordered" evidence="7">
    <location>
        <begin position="200"/>
        <end position="221"/>
    </location>
</feature>
<dbReference type="InterPro" id="IPR029063">
    <property type="entry name" value="SAM-dependent_MTases_sf"/>
</dbReference>
<keyword evidence="9" id="KW-1185">Reference proteome</keyword>
<organism evidence="8 9">
    <name type="scientific">Aciditerrimonas ferrireducens</name>
    <dbReference type="NCBI Taxonomy" id="667306"/>
    <lineage>
        <taxon>Bacteria</taxon>
        <taxon>Bacillati</taxon>
        <taxon>Actinomycetota</taxon>
        <taxon>Acidimicrobiia</taxon>
        <taxon>Acidimicrobiales</taxon>
        <taxon>Acidimicrobiaceae</taxon>
        <taxon>Aciditerrimonas</taxon>
    </lineage>
</organism>
<evidence type="ECO:0000256" key="2">
    <source>
        <dbReference type="ARBA" id="ARBA00022552"/>
    </source>
</evidence>
<comment type="caution">
    <text evidence="8">The sequence shown here is derived from an EMBL/GenBank/DDBJ whole genome shotgun (WGS) entry which is preliminary data.</text>
</comment>
<dbReference type="PANTHER" id="PTHR31760:SF0">
    <property type="entry name" value="S-ADENOSYL-L-METHIONINE-DEPENDENT METHYLTRANSFERASES SUPERFAMILY PROTEIN"/>
    <property type="match status" value="1"/>
</dbReference>
<dbReference type="Gene3D" id="3.40.50.150">
    <property type="entry name" value="Vaccinia Virus protein VP39"/>
    <property type="match status" value="1"/>
</dbReference>
<keyword evidence="2" id="KW-0698">rRNA processing</keyword>
<keyword evidence="1" id="KW-0963">Cytoplasm</keyword>
<dbReference type="Pfam" id="PF02527">
    <property type="entry name" value="GidB"/>
    <property type="match status" value="1"/>
</dbReference>
<evidence type="ECO:0000256" key="6">
    <source>
        <dbReference type="ARBA" id="ARBA00031818"/>
    </source>
</evidence>
<keyword evidence="5" id="KW-0949">S-adenosyl-L-methionine</keyword>
<proteinExistence type="predicted"/>
<dbReference type="PANTHER" id="PTHR31760">
    <property type="entry name" value="S-ADENOSYL-L-METHIONINE-DEPENDENT METHYLTRANSFERASES SUPERFAMILY PROTEIN"/>
    <property type="match status" value="1"/>
</dbReference>
<dbReference type="InterPro" id="IPR003682">
    <property type="entry name" value="rRNA_ssu_MeTfrase_G"/>
</dbReference>
<dbReference type="Proteomes" id="UP001589788">
    <property type="component" value="Unassembled WGS sequence"/>
</dbReference>
<dbReference type="EMBL" id="JBHLYQ010000001">
    <property type="protein sequence ID" value="MFC0080595.1"/>
    <property type="molecule type" value="Genomic_DNA"/>
</dbReference>
<evidence type="ECO:0000313" key="8">
    <source>
        <dbReference type="EMBL" id="MFC0080595.1"/>
    </source>
</evidence>
<gene>
    <name evidence="8" type="ORF">ACFFRE_00285</name>
</gene>
<protein>
    <recommendedName>
        <fullName evidence="6">Glucose-inhibited division protein B</fullName>
    </recommendedName>
</protein>
<accession>A0ABV6BYV5</accession>
<evidence type="ECO:0000256" key="7">
    <source>
        <dbReference type="SAM" id="MobiDB-lite"/>
    </source>
</evidence>
<name>A0ABV6BYV5_9ACTN</name>
<evidence type="ECO:0000313" key="9">
    <source>
        <dbReference type="Proteomes" id="UP001589788"/>
    </source>
</evidence>
<reference evidence="8 9" key="1">
    <citation type="submission" date="2024-09" db="EMBL/GenBank/DDBJ databases">
        <authorList>
            <person name="Sun Q."/>
            <person name="Mori K."/>
        </authorList>
    </citation>
    <scope>NUCLEOTIDE SEQUENCE [LARGE SCALE GENOMIC DNA]</scope>
    <source>
        <strain evidence="8 9">JCM 15389</strain>
    </source>
</reference>
<keyword evidence="4 8" id="KW-0808">Transferase</keyword>
<evidence type="ECO:0000256" key="5">
    <source>
        <dbReference type="ARBA" id="ARBA00022691"/>
    </source>
</evidence>